<sequence>MQVSPSIASRLTTAESLDCLFRHHRLPLHTTSTLAAAIHCEYTYKADSQSRAHPIMGYPEVRRSEIRDPARRTNVWSNG</sequence>
<dbReference type="AlphaFoldDB" id="A0A8J2MEE7"/>
<gene>
    <name evidence="1" type="ORF">DCHRY22_LOCUS196</name>
</gene>
<accession>A0A8J2MEE7</accession>
<keyword evidence="2" id="KW-1185">Reference proteome</keyword>
<comment type="caution">
    <text evidence="1">The sequence shown here is derived from an EMBL/GenBank/DDBJ whole genome shotgun (WGS) entry which is preliminary data.</text>
</comment>
<proteinExistence type="predicted"/>
<protein>
    <submittedName>
        <fullName evidence="1">(African queen) hypothetical protein</fullName>
    </submittedName>
</protein>
<organism evidence="1 2">
    <name type="scientific">Danaus chrysippus</name>
    <name type="common">African queen</name>
    <dbReference type="NCBI Taxonomy" id="151541"/>
    <lineage>
        <taxon>Eukaryota</taxon>
        <taxon>Metazoa</taxon>
        <taxon>Ecdysozoa</taxon>
        <taxon>Arthropoda</taxon>
        <taxon>Hexapoda</taxon>
        <taxon>Insecta</taxon>
        <taxon>Pterygota</taxon>
        <taxon>Neoptera</taxon>
        <taxon>Endopterygota</taxon>
        <taxon>Lepidoptera</taxon>
        <taxon>Glossata</taxon>
        <taxon>Ditrysia</taxon>
        <taxon>Papilionoidea</taxon>
        <taxon>Nymphalidae</taxon>
        <taxon>Danainae</taxon>
        <taxon>Danaini</taxon>
        <taxon>Danaina</taxon>
        <taxon>Danaus</taxon>
        <taxon>Anosia</taxon>
    </lineage>
</organism>
<reference evidence="1" key="1">
    <citation type="submission" date="2021-09" db="EMBL/GenBank/DDBJ databases">
        <authorList>
            <person name="Martin H S."/>
        </authorList>
    </citation>
    <scope>NUCLEOTIDE SEQUENCE</scope>
</reference>
<dbReference type="EMBL" id="CAKASE010000021">
    <property type="protein sequence ID" value="CAG9557947.1"/>
    <property type="molecule type" value="Genomic_DNA"/>
</dbReference>
<evidence type="ECO:0000313" key="1">
    <source>
        <dbReference type="EMBL" id="CAG9557947.1"/>
    </source>
</evidence>
<dbReference type="Proteomes" id="UP000789524">
    <property type="component" value="Unassembled WGS sequence"/>
</dbReference>
<evidence type="ECO:0000313" key="2">
    <source>
        <dbReference type="Proteomes" id="UP000789524"/>
    </source>
</evidence>
<name>A0A8J2MEE7_9NEOP</name>